<dbReference type="RefSeq" id="WP_062705583.1">
    <property type="nucleotide sequence ID" value="NZ_CAWRCI010000003.1"/>
</dbReference>
<gene>
    <name evidence="2" type="primary">tuaC</name>
    <name evidence="2" type="ORF">GMA8713_00593</name>
</gene>
<sequence length="347" mass="38890">MKTVLHITEAFGGGIQTALCSYAKSTQGAPIRHHLFARLRTNDDTGMAITTLFDDVQTVEGGLLAFFREARKAVLQLQPDVIHLHSSFAGFLGRFLPKKGNTTIVYTPHCYAFERRDISDFMQEVYMRLEKLGLSRIDMIAGCSERECELGFALGAKKAVHLNNYADLDKELASLEADNETPPYNVMVVGRISPQKDPQFLLDTITSLNEYPEATQIKLHWLGGGDPDMEKALREAGVEVTGMIPHMQLMQTLNNADLYLHTAAWEGMPLTILEAAKLRIPMVLRIIGATQNLHYPFMASSPDTMAKQIVTYCQRPDHPDYQQAIDAFNHDFSAEKQRDALLLIYEA</sequence>
<dbReference type="Pfam" id="PF13579">
    <property type="entry name" value="Glyco_trans_4_4"/>
    <property type="match status" value="1"/>
</dbReference>
<dbReference type="Pfam" id="PF13692">
    <property type="entry name" value="Glyco_trans_1_4"/>
    <property type="match status" value="1"/>
</dbReference>
<reference evidence="3" key="1">
    <citation type="submission" date="2016-02" db="EMBL/GenBank/DDBJ databases">
        <authorList>
            <person name="Rodrigo-Torres Lidia"/>
            <person name="Arahal R.David."/>
        </authorList>
    </citation>
    <scope>NUCLEOTIDE SEQUENCE [LARGE SCALE GENOMIC DNA]</scope>
    <source>
        <strain evidence="3">CECT 8713</strain>
    </source>
</reference>
<dbReference type="GO" id="GO:0016757">
    <property type="term" value="F:glycosyltransferase activity"/>
    <property type="evidence" value="ECO:0007669"/>
    <property type="project" value="UniProtKB-KW"/>
</dbReference>
<dbReference type="OrthoDB" id="9777346at2"/>
<accession>A0A128EV67</accession>
<dbReference type="EMBL" id="FIZY01000003">
    <property type="protein sequence ID" value="CZF78479.1"/>
    <property type="molecule type" value="Genomic_DNA"/>
</dbReference>
<dbReference type="AlphaFoldDB" id="A0A128EV67"/>
<dbReference type="InterPro" id="IPR050194">
    <property type="entry name" value="Glycosyltransferase_grp1"/>
</dbReference>
<dbReference type="SUPFAM" id="SSF53756">
    <property type="entry name" value="UDP-Glycosyltransferase/glycogen phosphorylase"/>
    <property type="match status" value="1"/>
</dbReference>
<evidence type="ECO:0000259" key="1">
    <source>
        <dbReference type="Pfam" id="PF13579"/>
    </source>
</evidence>
<evidence type="ECO:0000313" key="3">
    <source>
        <dbReference type="Proteomes" id="UP000073601"/>
    </source>
</evidence>
<feature type="domain" description="Glycosyltransferase subfamily 4-like N-terminal" evidence="1">
    <location>
        <begin position="62"/>
        <end position="157"/>
    </location>
</feature>
<organism evidence="2 3">
    <name type="scientific">Grimontia marina</name>
    <dbReference type="NCBI Taxonomy" id="646534"/>
    <lineage>
        <taxon>Bacteria</taxon>
        <taxon>Pseudomonadati</taxon>
        <taxon>Pseudomonadota</taxon>
        <taxon>Gammaproteobacteria</taxon>
        <taxon>Vibrionales</taxon>
        <taxon>Vibrionaceae</taxon>
        <taxon>Grimontia</taxon>
    </lineage>
</organism>
<dbReference type="Proteomes" id="UP000073601">
    <property type="component" value="Unassembled WGS sequence"/>
</dbReference>
<dbReference type="Gene3D" id="3.40.50.2000">
    <property type="entry name" value="Glycogen Phosphorylase B"/>
    <property type="match status" value="2"/>
</dbReference>
<keyword evidence="3" id="KW-1185">Reference proteome</keyword>
<evidence type="ECO:0000313" key="2">
    <source>
        <dbReference type="EMBL" id="CZF78479.1"/>
    </source>
</evidence>
<dbReference type="PANTHER" id="PTHR45947:SF3">
    <property type="entry name" value="SULFOQUINOVOSYL TRANSFERASE SQD2"/>
    <property type="match status" value="1"/>
</dbReference>
<keyword evidence="2" id="KW-0328">Glycosyltransferase</keyword>
<dbReference type="InterPro" id="IPR028098">
    <property type="entry name" value="Glyco_trans_4-like_N"/>
</dbReference>
<keyword evidence="2" id="KW-0808">Transferase</keyword>
<proteinExistence type="predicted"/>
<protein>
    <submittedName>
        <fullName evidence="2">Putative teichuronic acid biosynthesis glycosyltransferase TuaC</fullName>
        <ecNumber evidence="2">2.4.-.-</ecNumber>
    </submittedName>
</protein>
<dbReference type="PANTHER" id="PTHR45947">
    <property type="entry name" value="SULFOQUINOVOSYL TRANSFERASE SQD2"/>
    <property type="match status" value="1"/>
</dbReference>
<dbReference type="CDD" id="cd03801">
    <property type="entry name" value="GT4_PimA-like"/>
    <property type="match status" value="1"/>
</dbReference>
<dbReference type="EC" id="2.4.-.-" evidence="2"/>
<name>A0A128EV67_9GAMM</name>